<dbReference type="EMBL" id="PJKN01000003">
    <property type="protein sequence ID" value="PNC56391.1"/>
    <property type="molecule type" value="Genomic_DNA"/>
</dbReference>
<gene>
    <name evidence="1" type="ORF">CXU09_07210</name>
</gene>
<organism evidence="1 2">
    <name type="scientific">Akkermansia muciniphila</name>
    <dbReference type="NCBI Taxonomy" id="239935"/>
    <lineage>
        <taxon>Bacteria</taxon>
        <taxon>Pseudomonadati</taxon>
        <taxon>Verrucomicrobiota</taxon>
        <taxon>Verrucomicrobiia</taxon>
        <taxon>Verrucomicrobiales</taxon>
        <taxon>Akkermansiaceae</taxon>
        <taxon>Akkermansia</taxon>
    </lineage>
</organism>
<comment type="caution">
    <text evidence="1">The sequence shown here is derived from an EMBL/GenBank/DDBJ whole genome shotgun (WGS) entry which is preliminary data.</text>
</comment>
<dbReference type="RefSeq" id="WP_102735665.1">
    <property type="nucleotide sequence ID" value="NZ_JAVSNI010000005.1"/>
</dbReference>
<evidence type="ECO:0000313" key="1">
    <source>
        <dbReference type="EMBL" id="PNC56391.1"/>
    </source>
</evidence>
<reference evidence="1 2" key="1">
    <citation type="journal article" date="2017" name="BMC Genomics">
        <title>Genome sequencing of 39 Akkermansia muciniphila isolates reveals its population structure, genomic and functional diverisity, and global distribution in mammalian gut microbiotas.</title>
        <authorList>
            <person name="Guo X."/>
            <person name="Li S."/>
            <person name="Zhang J."/>
            <person name="Wu F."/>
            <person name="Li X."/>
            <person name="Wu D."/>
            <person name="Zhang M."/>
            <person name="Ou Z."/>
            <person name="Jie Z."/>
            <person name="Yan Q."/>
            <person name="Li P."/>
            <person name="Yi J."/>
            <person name="Peng Y."/>
        </authorList>
    </citation>
    <scope>NUCLEOTIDE SEQUENCE [LARGE SCALE GENOMIC DNA]</scope>
    <source>
        <strain evidence="1 2">GP43</strain>
    </source>
</reference>
<protein>
    <submittedName>
        <fullName evidence="1">Uncharacterized protein</fullName>
    </submittedName>
</protein>
<dbReference type="AlphaFoldDB" id="A0AAP8NLH7"/>
<dbReference type="Proteomes" id="UP000235914">
    <property type="component" value="Unassembled WGS sequence"/>
</dbReference>
<proteinExistence type="predicted"/>
<sequence>MKKVVFVNFGSARFTHRQILQLLSAKLSGKADQVHGFRPKHLKKLGFYRTHPWFHPSQRGFAFWSWKPFIIHHALQQVQNGDIVIYSDIGRPWVRLFHHSLSTVEQWLDELDQDIMPGIYIPYTGTIENWTKATTLNQMGAFSPDILNSPPIQTSFSVWRKTPATMKLAEEWEEKCRHFSLIGDYVASTDIPNGPSFKAHRHDQAIFSILCFMHNIKALDTIKGQRPAQDKDLDSWLQLQGAPPSDINTDALLNGLSSITRNLENTSRACLKK</sequence>
<name>A0AAP8NLH7_9BACT</name>
<accession>A0AAP8NLH7</accession>
<evidence type="ECO:0000313" key="2">
    <source>
        <dbReference type="Proteomes" id="UP000235914"/>
    </source>
</evidence>